<reference evidence="3 4" key="1">
    <citation type="submission" date="2011-02" db="EMBL/GenBank/DDBJ databases">
        <title>The Genome Sequence of Sphaeroforma arctica JP610.</title>
        <authorList>
            <consortium name="The Broad Institute Genome Sequencing Platform"/>
            <person name="Russ C."/>
            <person name="Cuomo C."/>
            <person name="Young S.K."/>
            <person name="Zeng Q."/>
            <person name="Gargeya S."/>
            <person name="Alvarado L."/>
            <person name="Berlin A."/>
            <person name="Chapman S.B."/>
            <person name="Chen Z."/>
            <person name="Freedman E."/>
            <person name="Gellesch M."/>
            <person name="Goldberg J."/>
            <person name="Griggs A."/>
            <person name="Gujja S."/>
            <person name="Heilman E."/>
            <person name="Heiman D."/>
            <person name="Howarth C."/>
            <person name="Mehta T."/>
            <person name="Neiman D."/>
            <person name="Pearson M."/>
            <person name="Roberts A."/>
            <person name="Saif S."/>
            <person name="Shea T."/>
            <person name="Shenoy N."/>
            <person name="Sisk P."/>
            <person name="Stolte C."/>
            <person name="Sykes S."/>
            <person name="White J."/>
            <person name="Yandava C."/>
            <person name="Burger G."/>
            <person name="Gray M.W."/>
            <person name="Holland P.W.H."/>
            <person name="King N."/>
            <person name="Lang F.B.F."/>
            <person name="Roger A.J."/>
            <person name="Ruiz-Trillo I."/>
            <person name="Haas B."/>
            <person name="Nusbaum C."/>
            <person name="Birren B."/>
        </authorList>
    </citation>
    <scope>NUCLEOTIDE SEQUENCE [LARGE SCALE GENOMIC DNA]</scope>
    <source>
        <strain evidence="3 4">JP610</strain>
    </source>
</reference>
<dbReference type="InterPro" id="IPR008942">
    <property type="entry name" value="ENTH_VHS"/>
</dbReference>
<evidence type="ECO:0000313" key="4">
    <source>
        <dbReference type="Proteomes" id="UP000054560"/>
    </source>
</evidence>
<protein>
    <recommendedName>
        <fullName evidence="2">ENTH domain-containing protein</fullName>
    </recommendedName>
</protein>
<dbReference type="GO" id="GO:0030125">
    <property type="term" value="C:clathrin vesicle coat"/>
    <property type="evidence" value="ECO:0007669"/>
    <property type="project" value="TreeGrafter"/>
</dbReference>
<dbReference type="GO" id="GO:0005543">
    <property type="term" value="F:phospholipid binding"/>
    <property type="evidence" value="ECO:0007669"/>
    <property type="project" value="TreeGrafter"/>
</dbReference>
<accession>A0A0L0FZ87</accession>
<feature type="compositionally biased region" description="Gly residues" evidence="1">
    <location>
        <begin position="404"/>
        <end position="414"/>
    </location>
</feature>
<feature type="compositionally biased region" description="Polar residues" evidence="1">
    <location>
        <begin position="304"/>
        <end position="317"/>
    </location>
</feature>
<evidence type="ECO:0000313" key="3">
    <source>
        <dbReference type="EMBL" id="KNC82137.1"/>
    </source>
</evidence>
<dbReference type="Pfam" id="PF01417">
    <property type="entry name" value="ENTH"/>
    <property type="match status" value="1"/>
</dbReference>
<dbReference type="EMBL" id="KQ241956">
    <property type="protein sequence ID" value="KNC82137.1"/>
    <property type="molecule type" value="Genomic_DNA"/>
</dbReference>
<dbReference type="GeneID" id="25906079"/>
<feature type="region of interest" description="Disordered" evidence="1">
    <location>
        <begin position="401"/>
        <end position="512"/>
    </location>
</feature>
<dbReference type="PROSITE" id="PS50942">
    <property type="entry name" value="ENTH"/>
    <property type="match status" value="1"/>
</dbReference>
<keyword evidence="4" id="KW-1185">Reference proteome</keyword>
<evidence type="ECO:0000256" key="1">
    <source>
        <dbReference type="SAM" id="MobiDB-lite"/>
    </source>
</evidence>
<dbReference type="Gene3D" id="1.25.40.90">
    <property type="match status" value="1"/>
</dbReference>
<dbReference type="OrthoDB" id="4033880at2759"/>
<evidence type="ECO:0000259" key="2">
    <source>
        <dbReference type="PROSITE" id="PS50942"/>
    </source>
</evidence>
<dbReference type="Proteomes" id="UP000054560">
    <property type="component" value="Unassembled WGS sequence"/>
</dbReference>
<dbReference type="GO" id="GO:0030276">
    <property type="term" value="F:clathrin binding"/>
    <property type="evidence" value="ECO:0007669"/>
    <property type="project" value="TreeGrafter"/>
</dbReference>
<proteinExistence type="predicted"/>
<dbReference type="GO" id="GO:0005768">
    <property type="term" value="C:endosome"/>
    <property type="evidence" value="ECO:0007669"/>
    <property type="project" value="TreeGrafter"/>
</dbReference>
<sequence>MRLKDQLSGCSYIEALVRKATSDKPFPPKREHLREISGATYNPDDSQLVMIMETLLQRYREDKGYWRHTYRALIVHEYLIKNGSAKFVALSRKYERFVTPLAANGPVDPQAIINPLDKKKVIDMSKRLLRWLDNPNELEAARAKLQNNKSGHGSRGSNLGDDAYDRELQEALALSKQEFEHSQVKKASKQAAPTGDGDAEMQAALALSKASYLQNQTLIDFGDPAGNTQQPAAFDPIMTESKNMLGQLKTQHSSSGAHQNVNNLDIFNLGFNSQPIQNQQPQQQQQSNDPYAIFNNVSTAQTTSVFGGSDPFASNSTPAQQPPANNNDPFGLGFTSAPPSQQQQQSSVMDSFDPFAQPTSTQAAPSIMGMGMSMFGGAQMAAPAQGSSFGTPQAQLTAQPQYFGNGGMSFGGGSRNQSPTPGQQSMGNTMGSNMGGGLDPFGGSSTTSQPPSVGGGGLGVPNYGGVSFGGGSPMPTGTDPNDPFASLGGGGAQPNAMQQQQPQQSESYNPFA</sequence>
<feature type="domain" description="ENTH" evidence="2">
    <location>
        <begin position="5"/>
        <end position="142"/>
    </location>
</feature>
<dbReference type="SMART" id="SM00273">
    <property type="entry name" value="ENTH"/>
    <property type="match status" value="1"/>
</dbReference>
<dbReference type="eggNOG" id="KOG2056">
    <property type="taxonomic scope" value="Eukaryota"/>
</dbReference>
<name>A0A0L0FZ87_9EUKA</name>
<dbReference type="PANTHER" id="PTHR12276:SF45">
    <property type="entry name" value="CLATHRIN INTERACTOR 1"/>
    <property type="match status" value="1"/>
</dbReference>
<dbReference type="RefSeq" id="XP_014156039.1">
    <property type="nucleotide sequence ID" value="XM_014300564.1"/>
</dbReference>
<feature type="compositionally biased region" description="Low complexity" evidence="1">
    <location>
        <begin position="493"/>
        <end position="504"/>
    </location>
</feature>
<feature type="region of interest" description="Disordered" evidence="1">
    <location>
        <begin position="304"/>
        <end position="368"/>
    </location>
</feature>
<gene>
    <name evidence="3" type="ORF">SARC_05575</name>
</gene>
<dbReference type="GO" id="GO:0005886">
    <property type="term" value="C:plasma membrane"/>
    <property type="evidence" value="ECO:0007669"/>
    <property type="project" value="TreeGrafter"/>
</dbReference>
<dbReference type="InterPro" id="IPR013809">
    <property type="entry name" value="ENTH"/>
</dbReference>
<feature type="compositionally biased region" description="Low complexity" evidence="1">
    <location>
        <begin position="318"/>
        <end position="327"/>
    </location>
</feature>
<dbReference type="PANTHER" id="PTHR12276">
    <property type="entry name" value="EPSIN/ENT-RELATED"/>
    <property type="match status" value="1"/>
</dbReference>
<dbReference type="GO" id="GO:0006897">
    <property type="term" value="P:endocytosis"/>
    <property type="evidence" value="ECO:0007669"/>
    <property type="project" value="TreeGrafter"/>
</dbReference>
<dbReference type="STRING" id="667725.A0A0L0FZ87"/>
<feature type="compositionally biased region" description="Polar residues" evidence="1">
    <location>
        <begin position="415"/>
        <end position="424"/>
    </location>
</feature>
<dbReference type="AlphaFoldDB" id="A0A0L0FZ87"/>
<organism evidence="3 4">
    <name type="scientific">Sphaeroforma arctica JP610</name>
    <dbReference type="NCBI Taxonomy" id="667725"/>
    <lineage>
        <taxon>Eukaryota</taxon>
        <taxon>Ichthyosporea</taxon>
        <taxon>Ichthyophonida</taxon>
        <taxon>Sphaeroforma</taxon>
    </lineage>
</organism>
<dbReference type="SUPFAM" id="SSF48464">
    <property type="entry name" value="ENTH/VHS domain"/>
    <property type="match status" value="1"/>
</dbReference>